<dbReference type="EMBL" id="AGCK01000044">
    <property type="protein sequence ID" value="EHM54182.1"/>
    <property type="molecule type" value="Genomic_DNA"/>
</dbReference>
<sequence length="52" mass="6314">MMKTHNFCYKKNSTGLGRAIRKRIQYKQKYSQLVVSWLYFLLYFSGMQPVLF</sequence>
<dbReference type="PATRIC" id="fig|411475.3.peg.558"/>
<reference evidence="2 3" key="1">
    <citation type="submission" date="2011-08" db="EMBL/GenBank/DDBJ databases">
        <authorList>
            <person name="Weinstock G."/>
            <person name="Sodergren E."/>
            <person name="Clifton S."/>
            <person name="Fulton L."/>
            <person name="Fulton B."/>
            <person name="Courtney L."/>
            <person name="Fronick C."/>
            <person name="Harrison M."/>
            <person name="Strong C."/>
            <person name="Farmer C."/>
            <person name="Delahaunty K."/>
            <person name="Markovic C."/>
            <person name="Hall O."/>
            <person name="Minx P."/>
            <person name="Tomlinson C."/>
            <person name="Mitreva M."/>
            <person name="Hou S."/>
            <person name="Chen J."/>
            <person name="Wollam A."/>
            <person name="Pepin K.H."/>
            <person name="Johnson M."/>
            <person name="Bhonagiri V."/>
            <person name="Zhang X."/>
            <person name="Suruliraj S."/>
            <person name="Warren W."/>
            <person name="Chinwalla A."/>
            <person name="Mardis E.R."/>
            <person name="Wilson R.K."/>
        </authorList>
    </citation>
    <scope>NUCLEOTIDE SEQUENCE [LARGE SCALE GENOMIC DNA]</scope>
    <source>
        <strain evidence="2 3">ATCC 29863</strain>
    </source>
</reference>
<keyword evidence="1" id="KW-0472">Membrane</keyword>
<name>G9YMC9_FLAPL</name>
<evidence type="ECO:0000313" key="2">
    <source>
        <dbReference type="EMBL" id="EHM54182.1"/>
    </source>
</evidence>
<comment type="caution">
    <text evidence="2">The sequence shown here is derived from an EMBL/GenBank/DDBJ whole genome shotgun (WGS) entry which is preliminary data.</text>
</comment>
<dbReference type="Proteomes" id="UP000004459">
    <property type="component" value="Unassembled WGS sequence"/>
</dbReference>
<gene>
    <name evidence="2" type="ORF">HMPREF0372_00650</name>
</gene>
<accession>G9YMC9</accession>
<feature type="transmembrane region" description="Helical" evidence="1">
    <location>
        <begin position="30"/>
        <end position="51"/>
    </location>
</feature>
<evidence type="ECO:0000313" key="3">
    <source>
        <dbReference type="Proteomes" id="UP000004459"/>
    </source>
</evidence>
<protein>
    <submittedName>
        <fullName evidence="2">Uncharacterized protein</fullName>
    </submittedName>
</protein>
<dbReference type="AlphaFoldDB" id="G9YMC9"/>
<keyword evidence="1" id="KW-1133">Transmembrane helix</keyword>
<dbReference type="HOGENOM" id="CLU_3078572_0_0_9"/>
<organism evidence="2 3">
    <name type="scientific">Flavonifractor plautii ATCC 29863</name>
    <dbReference type="NCBI Taxonomy" id="411475"/>
    <lineage>
        <taxon>Bacteria</taxon>
        <taxon>Bacillati</taxon>
        <taxon>Bacillota</taxon>
        <taxon>Clostridia</taxon>
        <taxon>Eubacteriales</taxon>
        <taxon>Oscillospiraceae</taxon>
        <taxon>Flavonifractor</taxon>
    </lineage>
</organism>
<proteinExistence type="predicted"/>
<evidence type="ECO:0000256" key="1">
    <source>
        <dbReference type="SAM" id="Phobius"/>
    </source>
</evidence>
<keyword evidence="1" id="KW-0812">Transmembrane</keyword>